<dbReference type="PANTHER" id="PTHR15938">
    <property type="entry name" value="TBP-1 INTERACTING PROTEIN"/>
    <property type="match status" value="1"/>
</dbReference>
<comment type="subcellular location">
    <subcellularLocation>
        <location evidence="1">Nucleus</location>
    </subcellularLocation>
</comment>
<dbReference type="Proteomes" id="UP000244722">
    <property type="component" value="Unassembled WGS sequence"/>
</dbReference>
<proteinExistence type="inferred from homology"/>
<evidence type="ECO:0000313" key="8">
    <source>
        <dbReference type="Proteomes" id="UP000244722"/>
    </source>
</evidence>
<dbReference type="GO" id="GO:0003690">
    <property type="term" value="F:double-stranded DNA binding"/>
    <property type="evidence" value="ECO:0007669"/>
    <property type="project" value="TreeGrafter"/>
</dbReference>
<dbReference type="InterPro" id="IPR036388">
    <property type="entry name" value="WH-like_DNA-bd_sf"/>
</dbReference>
<dbReference type="InterPro" id="IPR036390">
    <property type="entry name" value="WH_DNA-bd_sf"/>
</dbReference>
<evidence type="ECO:0000313" key="7">
    <source>
        <dbReference type="EMBL" id="PUU74905.1"/>
    </source>
</evidence>
<evidence type="ECO:0000259" key="6">
    <source>
        <dbReference type="Pfam" id="PF07106"/>
    </source>
</evidence>
<evidence type="ECO:0000256" key="3">
    <source>
        <dbReference type="ARBA" id="ARBA00023172"/>
    </source>
</evidence>
<protein>
    <submittedName>
        <fullName evidence="7">Tat binding protein 1-interacting protein-domain-containing protein</fullName>
    </submittedName>
</protein>
<keyword evidence="5" id="KW-0469">Meiosis</keyword>
<dbReference type="OrthoDB" id="272266at2759"/>
<dbReference type="GO" id="GO:0120230">
    <property type="term" value="F:recombinase activator activity"/>
    <property type="evidence" value="ECO:0007669"/>
    <property type="project" value="TreeGrafter"/>
</dbReference>
<dbReference type="STRING" id="42251.A0A2T6ZHE1"/>
<evidence type="ECO:0000256" key="2">
    <source>
        <dbReference type="ARBA" id="ARBA00007922"/>
    </source>
</evidence>
<dbReference type="InterPro" id="IPR010776">
    <property type="entry name" value="Hop2_WH_dom"/>
</dbReference>
<feature type="domain" description="Homologous-pairing protein 2 winged helix" evidence="6">
    <location>
        <begin position="16"/>
        <end position="74"/>
    </location>
</feature>
<accession>A0A2T6ZHE1</accession>
<evidence type="ECO:0000256" key="1">
    <source>
        <dbReference type="ARBA" id="ARBA00004123"/>
    </source>
</evidence>
<dbReference type="GO" id="GO:0010774">
    <property type="term" value="P:meiotic strand invasion involved in reciprocal meiotic recombination"/>
    <property type="evidence" value="ECO:0007669"/>
    <property type="project" value="TreeGrafter"/>
</dbReference>
<comment type="similarity">
    <text evidence="2">Belongs to the HOP2 family.</text>
</comment>
<keyword evidence="3" id="KW-0233">DNA recombination</keyword>
<dbReference type="Gene3D" id="1.10.10.10">
    <property type="entry name" value="Winged helix-like DNA-binding domain superfamily/Winged helix DNA-binding domain"/>
    <property type="match status" value="1"/>
</dbReference>
<dbReference type="GO" id="GO:0000709">
    <property type="term" value="P:meiotic joint molecule formation"/>
    <property type="evidence" value="ECO:0007669"/>
    <property type="project" value="TreeGrafter"/>
</dbReference>
<dbReference type="AlphaFoldDB" id="A0A2T6ZHE1"/>
<comment type="caution">
    <text evidence="7">The sequence shown here is derived from an EMBL/GenBank/DDBJ whole genome shotgun (WGS) entry which is preliminary data.</text>
</comment>
<dbReference type="Pfam" id="PF07106">
    <property type="entry name" value="WHD_TBPIP"/>
    <property type="match status" value="1"/>
</dbReference>
<dbReference type="GO" id="GO:0000794">
    <property type="term" value="C:condensed nuclear chromosome"/>
    <property type="evidence" value="ECO:0007669"/>
    <property type="project" value="TreeGrafter"/>
</dbReference>
<dbReference type="GO" id="GO:0007129">
    <property type="term" value="P:homologous chromosome pairing at meiosis"/>
    <property type="evidence" value="ECO:0007669"/>
    <property type="project" value="TreeGrafter"/>
</dbReference>
<evidence type="ECO:0000256" key="4">
    <source>
        <dbReference type="ARBA" id="ARBA00023242"/>
    </source>
</evidence>
<gene>
    <name evidence="7" type="ORF">B9Z19DRAFT_1132274</name>
</gene>
<name>A0A2T6ZHE1_TUBBO</name>
<evidence type="ECO:0000256" key="5">
    <source>
        <dbReference type="ARBA" id="ARBA00023254"/>
    </source>
</evidence>
<organism evidence="7 8">
    <name type="scientific">Tuber borchii</name>
    <name type="common">White truffle</name>
    <dbReference type="NCBI Taxonomy" id="42251"/>
    <lineage>
        <taxon>Eukaryota</taxon>
        <taxon>Fungi</taxon>
        <taxon>Dikarya</taxon>
        <taxon>Ascomycota</taxon>
        <taxon>Pezizomycotina</taxon>
        <taxon>Pezizomycetes</taxon>
        <taxon>Pezizales</taxon>
        <taxon>Tuberaceae</taxon>
        <taxon>Tuber</taxon>
    </lineage>
</organism>
<keyword evidence="4" id="KW-0539">Nucleus</keyword>
<sequence>MPPKKEKKEQVTGDQASSLVLEYLRQQNRPYSAIEISANLHNAVTKPTATKILKELDERGEIEGRASGKQVVYHIIQVRPLVPNLEITDDLIIIGLKDPKDLASPEELKVMDMETEAVKQEIGGLKAELRALHSTLNTLKAAPTTASLRETVALLEAEIQNFQVQLEPLRSSAVKPVPVEEKAAISNEHTRLQKILKGRKNQFKEFWDTICDGCIDVNPSDLWAGSDLA</sequence>
<reference evidence="7 8" key="1">
    <citation type="submission" date="2017-04" db="EMBL/GenBank/DDBJ databases">
        <title>Draft genome sequence of Tuber borchii Vittad., a whitish edible truffle.</title>
        <authorList>
            <consortium name="DOE Joint Genome Institute"/>
            <person name="Murat C."/>
            <person name="Kuo A."/>
            <person name="Barry K.W."/>
            <person name="Clum A."/>
            <person name="Dockter R.B."/>
            <person name="Fauchery L."/>
            <person name="Iotti M."/>
            <person name="Kohler A."/>
            <person name="Labutti K."/>
            <person name="Lindquist E.A."/>
            <person name="Lipzen A."/>
            <person name="Ohm R.A."/>
            <person name="Wang M."/>
            <person name="Grigoriev I.V."/>
            <person name="Zambonelli A."/>
            <person name="Martin F.M."/>
        </authorList>
    </citation>
    <scope>NUCLEOTIDE SEQUENCE [LARGE SCALE GENOMIC DNA]</scope>
    <source>
        <strain evidence="7 8">Tbo3840</strain>
    </source>
</reference>
<dbReference type="EMBL" id="NESQ01000262">
    <property type="protein sequence ID" value="PUU74905.1"/>
    <property type="molecule type" value="Genomic_DNA"/>
</dbReference>
<dbReference type="SUPFAM" id="SSF46785">
    <property type="entry name" value="Winged helix' DNA-binding domain"/>
    <property type="match status" value="1"/>
</dbReference>
<dbReference type="GO" id="GO:0120231">
    <property type="term" value="C:DNA recombinase auxiliary factor complex"/>
    <property type="evidence" value="ECO:0007669"/>
    <property type="project" value="TreeGrafter"/>
</dbReference>
<keyword evidence="8" id="KW-1185">Reference proteome</keyword>
<dbReference type="PANTHER" id="PTHR15938:SF0">
    <property type="entry name" value="HOMOLOGOUS-PAIRING PROTEIN 2 HOMOLOG"/>
    <property type="match status" value="1"/>
</dbReference>